<dbReference type="InterPro" id="IPR006120">
    <property type="entry name" value="Resolvase_HTH_dom"/>
</dbReference>
<dbReference type="Pfam" id="PF02796">
    <property type="entry name" value="HTH_7"/>
    <property type="match status" value="1"/>
</dbReference>
<dbReference type="PROSITE" id="PS51736">
    <property type="entry name" value="RECOMBINASES_3"/>
    <property type="match status" value="1"/>
</dbReference>
<keyword evidence="8" id="KW-1185">Reference proteome</keyword>
<keyword evidence="4" id="KW-0233">DNA recombination</keyword>
<sequence length="187" mass="19851">MTAATYGYARVSTGQQTTDQQDDALRAAGCSKVFGDKLSGAKADRPGLAACLDQLRPGDTLVIVALDRLGRSTLQVLSTLQELHQRGVIVKSLRESLDFSTPLGQAVATIMSALAEMELALIRERAAAAREAARARGKQTGRPRVLDASAAALARRMRANGEPIAVIAKTLGVSRASVYRYTEAITP</sequence>
<feature type="active site" description="O-(5'-phospho-DNA)-serine intermediate" evidence="5">
    <location>
        <position position="12"/>
    </location>
</feature>
<evidence type="ECO:0000313" key="7">
    <source>
        <dbReference type="EMBL" id="WQQ26824.1"/>
    </source>
</evidence>
<dbReference type="PROSITE" id="PS00397">
    <property type="entry name" value="RECOMBINASES_1"/>
    <property type="match status" value="1"/>
</dbReference>
<evidence type="ECO:0000256" key="2">
    <source>
        <dbReference type="ARBA" id="ARBA00022908"/>
    </source>
</evidence>
<dbReference type="Proteomes" id="UP001327225">
    <property type="component" value="Chromosome"/>
</dbReference>
<gene>
    <name evidence="7" type="ORF">SHK19_00995</name>
</gene>
<proteinExistence type="inferred from homology"/>
<dbReference type="InterPro" id="IPR050639">
    <property type="entry name" value="SSR_resolvase"/>
</dbReference>
<evidence type="ECO:0000256" key="4">
    <source>
        <dbReference type="ARBA" id="ARBA00023172"/>
    </source>
</evidence>
<keyword evidence="2" id="KW-0229">DNA integration</keyword>
<name>A0ABZ0ZSF2_9ACTN</name>
<dbReference type="SMART" id="SM00857">
    <property type="entry name" value="Resolvase"/>
    <property type="match status" value="1"/>
</dbReference>
<feature type="domain" description="Resolvase/invertase-type recombinase catalytic" evidence="6">
    <location>
        <begin position="4"/>
        <end position="137"/>
    </location>
</feature>
<evidence type="ECO:0000256" key="1">
    <source>
        <dbReference type="ARBA" id="ARBA00009913"/>
    </source>
</evidence>
<evidence type="ECO:0000259" key="6">
    <source>
        <dbReference type="PROSITE" id="PS51736"/>
    </source>
</evidence>
<evidence type="ECO:0000313" key="8">
    <source>
        <dbReference type="Proteomes" id="UP001327225"/>
    </source>
</evidence>
<dbReference type="SUPFAM" id="SSF46689">
    <property type="entry name" value="Homeodomain-like"/>
    <property type="match status" value="1"/>
</dbReference>
<evidence type="ECO:0000256" key="3">
    <source>
        <dbReference type="ARBA" id="ARBA00023125"/>
    </source>
</evidence>
<dbReference type="EMBL" id="CP141059">
    <property type="protein sequence ID" value="WQQ26824.1"/>
    <property type="molecule type" value="Genomic_DNA"/>
</dbReference>
<comment type="similarity">
    <text evidence="1">Belongs to the site-specific recombinase resolvase family.</text>
</comment>
<dbReference type="Gene3D" id="3.40.50.1390">
    <property type="entry name" value="Resolvase, N-terminal catalytic domain"/>
    <property type="match status" value="1"/>
</dbReference>
<organism evidence="7 8">
    <name type="scientific">Nocardioides bizhenqiangii</name>
    <dbReference type="NCBI Taxonomy" id="3095076"/>
    <lineage>
        <taxon>Bacteria</taxon>
        <taxon>Bacillati</taxon>
        <taxon>Actinomycetota</taxon>
        <taxon>Actinomycetes</taxon>
        <taxon>Propionibacteriales</taxon>
        <taxon>Nocardioidaceae</taxon>
        <taxon>Nocardioides</taxon>
    </lineage>
</organism>
<keyword evidence="3" id="KW-0238">DNA-binding</keyword>
<dbReference type="SUPFAM" id="SSF53041">
    <property type="entry name" value="Resolvase-like"/>
    <property type="match status" value="1"/>
</dbReference>
<dbReference type="Gene3D" id="1.10.10.60">
    <property type="entry name" value="Homeodomain-like"/>
    <property type="match status" value="1"/>
</dbReference>
<reference evidence="8" key="1">
    <citation type="submission" date="2023-12" db="EMBL/GenBank/DDBJ databases">
        <title>Novel species in genus Nocardioides.</title>
        <authorList>
            <person name="Zhou H."/>
        </authorList>
    </citation>
    <scope>NUCLEOTIDE SEQUENCE [LARGE SCALE GENOMIC DNA]</scope>
    <source>
        <strain evidence="8">HM61</strain>
    </source>
</reference>
<accession>A0ABZ0ZSF2</accession>
<evidence type="ECO:0000256" key="5">
    <source>
        <dbReference type="PROSITE-ProRule" id="PRU10137"/>
    </source>
</evidence>
<dbReference type="CDD" id="cd03768">
    <property type="entry name" value="SR_ResInv"/>
    <property type="match status" value="1"/>
</dbReference>
<dbReference type="Pfam" id="PF00239">
    <property type="entry name" value="Resolvase"/>
    <property type="match status" value="1"/>
</dbReference>
<dbReference type="PROSITE" id="PS00398">
    <property type="entry name" value="RECOMBINASES_2"/>
    <property type="match status" value="1"/>
</dbReference>
<dbReference type="RefSeq" id="WP_322937596.1">
    <property type="nucleotide sequence ID" value="NZ_CP141059.1"/>
</dbReference>
<dbReference type="PANTHER" id="PTHR30461:SF2">
    <property type="entry name" value="SERINE RECOMBINASE PINE-RELATED"/>
    <property type="match status" value="1"/>
</dbReference>
<protein>
    <submittedName>
        <fullName evidence="7">Recombinase family protein</fullName>
    </submittedName>
</protein>
<dbReference type="InterPro" id="IPR009057">
    <property type="entry name" value="Homeodomain-like_sf"/>
</dbReference>
<dbReference type="InterPro" id="IPR006119">
    <property type="entry name" value="Resolv_N"/>
</dbReference>
<dbReference type="PANTHER" id="PTHR30461">
    <property type="entry name" value="DNA-INVERTASE FROM LAMBDOID PROPHAGE"/>
    <property type="match status" value="1"/>
</dbReference>
<dbReference type="InterPro" id="IPR006118">
    <property type="entry name" value="Recombinase_CS"/>
</dbReference>
<dbReference type="InterPro" id="IPR036162">
    <property type="entry name" value="Resolvase-like_N_sf"/>
</dbReference>